<proteinExistence type="predicted"/>
<comment type="caution">
    <text evidence="2">The sequence shown here is derived from an EMBL/GenBank/DDBJ whole genome shotgun (WGS) entry which is preliminary data.</text>
</comment>
<name>A0A1G2BPR1_9BACT</name>
<dbReference type="EMBL" id="MHKM01000027">
    <property type="protein sequence ID" value="OGY91093.1"/>
    <property type="molecule type" value="Genomic_DNA"/>
</dbReference>
<gene>
    <name evidence="2" type="ORF">A3B30_04225</name>
</gene>
<dbReference type="InterPro" id="IPR029058">
    <property type="entry name" value="AB_hydrolase_fold"/>
</dbReference>
<organism evidence="2 3">
    <name type="scientific">Candidatus Komeilibacteria bacterium RIFCSPLOWO2_01_FULL_52_15</name>
    <dbReference type="NCBI Taxonomy" id="1798551"/>
    <lineage>
        <taxon>Bacteria</taxon>
        <taxon>Candidatus Komeiliibacteriota</taxon>
    </lineage>
</organism>
<dbReference type="SUPFAM" id="SSF53474">
    <property type="entry name" value="alpha/beta-Hydrolases"/>
    <property type="match status" value="1"/>
</dbReference>
<evidence type="ECO:0000313" key="2">
    <source>
        <dbReference type="EMBL" id="OGY91093.1"/>
    </source>
</evidence>
<dbReference type="PANTHER" id="PTHR42886">
    <property type="entry name" value="RE40534P-RELATED"/>
    <property type="match status" value="1"/>
</dbReference>
<dbReference type="Proteomes" id="UP000178248">
    <property type="component" value="Unassembled WGS sequence"/>
</dbReference>
<evidence type="ECO:0000259" key="1">
    <source>
        <dbReference type="Pfam" id="PF12146"/>
    </source>
</evidence>
<dbReference type="PANTHER" id="PTHR42886:SF53">
    <property type="entry name" value="ALPHA_BETA-HYDROLASES SUPERFAMILY PROTEIN"/>
    <property type="match status" value="1"/>
</dbReference>
<dbReference type="AlphaFoldDB" id="A0A1G2BPR1"/>
<accession>A0A1G2BPR1</accession>
<dbReference type="STRING" id="1798551.A3B30_04225"/>
<protein>
    <recommendedName>
        <fullName evidence="1">Serine aminopeptidase S33 domain-containing protein</fullName>
    </recommendedName>
</protein>
<sequence length="249" mass="27970">MKERSFALQSGRGYLIRGSARFQKKTEERTVVLLCHGLGVSRRYPLLRSIAHDLEKRGHSWVTFDFAGHGQSGGRVKDRRVLNFIRDIRTVMQWIRKQSQAPSFLVGHSIGALAGLAFASEYRSRLSGVVLIGCNAYAGHKYRLMLREGKTRAYALYSVVGSARVSTAFWKERLAHEPHRMIASLHVPVLIVCGSADRTNPVAESRILFRVAHQPKQLAIVKGADHYFRKARQQTAAAQAISNWLSAYV</sequence>
<feature type="domain" description="Serine aminopeptidase S33" evidence="1">
    <location>
        <begin position="27"/>
        <end position="145"/>
    </location>
</feature>
<dbReference type="Pfam" id="PF12146">
    <property type="entry name" value="Hydrolase_4"/>
    <property type="match status" value="1"/>
</dbReference>
<dbReference type="Gene3D" id="3.40.50.1820">
    <property type="entry name" value="alpha/beta hydrolase"/>
    <property type="match status" value="1"/>
</dbReference>
<reference evidence="2 3" key="1">
    <citation type="journal article" date="2016" name="Nat. Commun.">
        <title>Thousands of microbial genomes shed light on interconnected biogeochemical processes in an aquifer system.</title>
        <authorList>
            <person name="Anantharaman K."/>
            <person name="Brown C.T."/>
            <person name="Hug L.A."/>
            <person name="Sharon I."/>
            <person name="Castelle C.J."/>
            <person name="Probst A.J."/>
            <person name="Thomas B.C."/>
            <person name="Singh A."/>
            <person name="Wilkins M.J."/>
            <person name="Karaoz U."/>
            <person name="Brodie E.L."/>
            <person name="Williams K.H."/>
            <person name="Hubbard S.S."/>
            <person name="Banfield J.F."/>
        </authorList>
    </citation>
    <scope>NUCLEOTIDE SEQUENCE [LARGE SCALE GENOMIC DNA]</scope>
</reference>
<dbReference type="InterPro" id="IPR022742">
    <property type="entry name" value="Hydrolase_4"/>
</dbReference>
<evidence type="ECO:0000313" key="3">
    <source>
        <dbReference type="Proteomes" id="UP000178248"/>
    </source>
</evidence>